<dbReference type="CDD" id="cd01536">
    <property type="entry name" value="PBP1_ABC_sugar_binding-like"/>
    <property type="match status" value="1"/>
</dbReference>
<dbReference type="RefSeq" id="WP_379951663.1">
    <property type="nucleotide sequence ID" value="NZ_JBHMAF010000194.1"/>
</dbReference>
<dbReference type="PANTHER" id="PTHR46847">
    <property type="entry name" value="D-ALLOSE-BINDING PERIPLASMIC PROTEIN-RELATED"/>
    <property type="match status" value="1"/>
</dbReference>
<gene>
    <name evidence="5" type="ORF">ACFFMS_24980</name>
</gene>
<comment type="similarity">
    <text evidence="2">Belongs to the bacterial solute-binding protein 2 family.</text>
</comment>
<dbReference type="InterPro" id="IPR028082">
    <property type="entry name" value="Peripla_BP_I"/>
</dbReference>
<evidence type="ECO:0000256" key="2">
    <source>
        <dbReference type="ARBA" id="ARBA00007639"/>
    </source>
</evidence>
<keyword evidence="6" id="KW-1185">Reference proteome</keyword>
<dbReference type="InterPro" id="IPR025997">
    <property type="entry name" value="SBP_2_dom"/>
</dbReference>
<protein>
    <submittedName>
        <fullName evidence="5">Sugar ABC transporter substrate-binding protein</fullName>
    </submittedName>
</protein>
<dbReference type="PANTHER" id="PTHR46847:SF1">
    <property type="entry name" value="D-ALLOSE-BINDING PERIPLASMIC PROTEIN-RELATED"/>
    <property type="match status" value="1"/>
</dbReference>
<dbReference type="SUPFAM" id="SSF53822">
    <property type="entry name" value="Periplasmic binding protein-like I"/>
    <property type="match status" value="1"/>
</dbReference>
<proteinExistence type="inferred from homology"/>
<evidence type="ECO:0000256" key="1">
    <source>
        <dbReference type="ARBA" id="ARBA00004196"/>
    </source>
</evidence>
<evidence type="ECO:0000256" key="3">
    <source>
        <dbReference type="ARBA" id="ARBA00022729"/>
    </source>
</evidence>
<accession>A0ABV5WLH7</accession>
<evidence type="ECO:0000259" key="4">
    <source>
        <dbReference type="Pfam" id="PF13407"/>
    </source>
</evidence>
<dbReference type="EMBL" id="JBHMAF010000194">
    <property type="protein sequence ID" value="MFB9761502.1"/>
    <property type="molecule type" value="Genomic_DNA"/>
</dbReference>
<dbReference type="Proteomes" id="UP001589609">
    <property type="component" value="Unassembled WGS sequence"/>
</dbReference>
<evidence type="ECO:0000313" key="5">
    <source>
        <dbReference type="EMBL" id="MFB9761502.1"/>
    </source>
</evidence>
<dbReference type="Pfam" id="PF13407">
    <property type="entry name" value="Peripla_BP_4"/>
    <property type="match status" value="1"/>
</dbReference>
<keyword evidence="3" id="KW-0732">Signal</keyword>
<feature type="domain" description="Periplasmic binding protein" evidence="4">
    <location>
        <begin position="34"/>
        <end position="289"/>
    </location>
</feature>
<comment type="caution">
    <text evidence="5">The sequence shown here is derived from an EMBL/GenBank/DDBJ whole genome shotgun (WGS) entry which is preliminary data.</text>
</comment>
<organism evidence="5 6">
    <name type="scientific">Ectobacillus funiculus</name>
    <dbReference type="NCBI Taxonomy" id="137993"/>
    <lineage>
        <taxon>Bacteria</taxon>
        <taxon>Bacillati</taxon>
        <taxon>Bacillota</taxon>
        <taxon>Bacilli</taxon>
        <taxon>Bacillales</taxon>
        <taxon>Bacillaceae</taxon>
        <taxon>Ectobacillus</taxon>
    </lineage>
</organism>
<name>A0ABV5WLH7_9BACI</name>
<evidence type="ECO:0000313" key="6">
    <source>
        <dbReference type="Proteomes" id="UP001589609"/>
    </source>
</evidence>
<reference evidence="5 6" key="1">
    <citation type="submission" date="2024-09" db="EMBL/GenBank/DDBJ databases">
        <authorList>
            <person name="Sun Q."/>
            <person name="Mori K."/>
        </authorList>
    </citation>
    <scope>NUCLEOTIDE SEQUENCE [LARGE SCALE GENOMIC DNA]</scope>
    <source>
        <strain evidence="5 6">JCM 11201</strain>
    </source>
</reference>
<dbReference type="Gene3D" id="3.40.50.2300">
    <property type="match status" value="2"/>
</dbReference>
<comment type="subcellular location">
    <subcellularLocation>
        <location evidence="1">Cell envelope</location>
    </subcellularLocation>
</comment>
<sequence length="319" mass="35143">MRRKWYILLISSLFLAAVIGYLVKFRGTGDEPKVVVVLQEMDSQYWNIVKAGAEKGFQEFDISGKVVAPGNTSKKDVLEYTLKRVLNEHPDVVVVSPDGSPAVMSILKKFVENKIPVLLVDTDIPLEHKTAYIGTDNYELGRKAGELLASQLQPGDEVALPFLAEDLTYPVFRERIKGATFGLENAGIKVVTEQVNASNESSTTREVMTAILQKHPDIKGVYVTTDTKAMDALEVIKEQGLNMPVVGADGLIEMIELIENGTLTGTVAQNPYDMGYISIETALKVIKGEDVKKNIDTGVDVISKDNAKLKLDFLRELLK</sequence>